<accession>A0A7I4YXH1</accession>
<keyword evidence="3" id="KW-0732">Signal</keyword>
<protein>
    <submittedName>
        <fullName evidence="5">Uncharacterized protein</fullName>
    </submittedName>
</protein>
<feature type="chain" id="PRO_5029583955" evidence="3">
    <location>
        <begin position="27"/>
        <end position="332"/>
    </location>
</feature>
<feature type="compositionally biased region" description="Polar residues" evidence="1">
    <location>
        <begin position="323"/>
        <end position="332"/>
    </location>
</feature>
<feature type="compositionally biased region" description="Basic and acidic residues" evidence="1">
    <location>
        <begin position="270"/>
        <end position="302"/>
    </location>
</feature>
<feature type="transmembrane region" description="Helical" evidence="2">
    <location>
        <begin position="204"/>
        <end position="228"/>
    </location>
</feature>
<evidence type="ECO:0000313" key="4">
    <source>
        <dbReference type="Proteomes" id="UP000025227"/>
    </source>
</evidence>
<keyword evidence="2" id="KW-0812">Transmembrane</keyword>
<sequence length="332" mass="37778">MRLSLILKNNILWWSVVVIHIPLSGPMRCYLEDAEGPLPPMISSEEFPMCEIHYEFNIIGPAYSWTLPFYRGANISRLRSNRTSAYCEVLHSPTERVGDENRREILAKMDKGFISCYCNTSIICHTQQSTFQDFIDSSSPEERRLYPPFSEIFLEGNESIRVQEVLEKYLASIGMTTGIIATPEAEPWEEEAATEASEGFPQTVLVLILGVICVALILLFIASVPFAWKIRKERRRKRLERTWEERVRQAGLEIERQEQEAKTKIRRRRDSKEVGSKEKSSDASKESLGSKESIGSKERLSKESVNAPSADPFGDFVAHIGTGNVQRQPPSF</sequence>
<reference evidence="5" key="1">
    <citation type="submission" date="2020-12" db="UniProtKB">
        <authorList>
            <consortium name="WormBaseParasite"/>
        </authorList>
    </citation>
    <scope>IDENTIFICATION</scope>
    <source>
        <strain evidence="5">MHco3</strain>
    </source>
</reference>
<organism evidence="4 5">
    <name type="scientific">Haemonchus contortus</name>
    <name type="common">Barber pole worm</name>
    <dbReference type="NCBI Taxonomy" id="6289"/>
    <lineage>
        <taxon>Eukaryota</taxon>
        <taxon>Metazoa</taxon>
        <taxon>Ecdysozoa</taxon>
        <taxon>Nematoda</taxon>
        <taxon>Chromadorea</taxon>
        <taxon>Rhabditida</taxon>
        <taxon>Rhabditina</taxon>
        <taxon>Rhabditomorpha</taxon>
        <taxon>Strongyloidea</taxon>
        <taxon>Trichostrongylidae</taxon>
        <taxon>Haemonchus</taxon>
    </lineage>
</organism>
<evidence type="ECO:0000256" key="1">
    <source>
        <dbReference type="SAM" id="MobiDB-lite"/>
    </source>
</evidence>
<dbReference type="WBParaSite" id="HCON_00157860-00001">
    <property type="protein sequence ID" value="HCON_00157860-00001"/>
    <property type="gene ID" value="HCON_00157860"/>
</dbReference>
<proteinExistence type="predicted"/>
<feature type="region of interest" description="Disordered" evidence="1">
    <location>
        <begin position="258"/>
        <end position="332"/>
    </location>
</feature>
<evidence type="ECO:0000313" key="5">
    <source>
        <dbReference type="WBParaSite" id="HCON_00157860-00001"/>
    </source>
</evidence>
<name>A0A7I4YXH1_HAECO</name>
<keyword evidence="4" id="KW-1185">Reference proteome</keyword>
<dbReference type="AlphaFoldDB" id="A0A7I4YXH1"/>
<dbReference type="Proteomes" id="UP000025227">
    <property type="component" value="Unplaced"/>
</dbReference>
<evidence type="ECO:0000256" key="3">
    <source>
        <dbReference type="SAM" id="SignalP"/>
    </source>
</evidence>
<keyword evidence="2" id="KW-0472">Membrane</keyword>
<evidence type="ECO:0000256" key="2">
    <source>
        <dbReference type="SAM" id="Phobius"/>
    </source>
</evidence>
<keyword evidence="2" id="KW-1133">Transmembrane helix</keyword>
<feature type="signal peptide" evidence="3">
    <location>
        <begin position="1"/>
        <end position="26"/>
    </location>
</feature>